<evidence type="ECO:0000256" key="2">
    <source>
        <dbReference type="ARBA" id="ARBA00009904"/>
    </source>
</evidence>
<dbReference type="PANTHER" id="PTHR11629:SF63">
    <property type="entry name" value="V-TYPE PROTON ATPASE SUBUNIT A"/>
    <property type="match status" value="1"/>
</dbReference>
<comment type="subcellular location">
    <subcellularLocation>
        <location evidence="1">Membrane</location>
        <topology evidence="1">Multi-pass membrane protein</topology>
    </subcellularLocation>
</comment>
<comment type="similarity">
    <text evidence="2 8">Belongs to the V-ATPase 116 kDa subunit family.</text>
</comment>
<dbReference type="GO" id="GO:0016471">
    <property type="term" value="C:vacuolar proton-transporting V-type ATPase complex"/>
    <property type="evidence" value="ECO:0007669"/>
    <property type="project" value="TreeGrafter"/>
</dbReference>
<evidence type="ECO:0000313" key="9">
    <source>
        <dbReference type="EMBL" id="CAF2937196.1"/>
    </source>
</evidence>
<keyword evidence="6 8" id="KW-0406">Ion transport</keyword>
<keyword evidence="10" id="KW-1185">Reference proteome</keyword>
<accession>A0A7R8CY09</accession>
<evidence type="ECO:0000256" key="5">
    <source>
        <dbReference type="ARBA" id="ARBA00022989"/>
    </source>
</evidence>
<evidence type="ECO:0000256" key="6">
    <source>
        <dbReference type="ARBA" id="ARBA00023065"/>
    </source>
</evidence>
<dbReference type="Pfam" id="PF01496">
    <property type="entry name" value="V_ATPase_I"/>
    <property type="match status" value="2"/>
</dbReference>
<dbReference type="GO" id="GO:0051117">
    <property type="term" value="F:ATPase binding"/>
    <property type="evidence" value="ECO:0007669"/>
    <property type="project" value="TreeGrafter"/>
</dbReference>
<keyword evidence="5" id="KW-1133">Transmembrane helix</keyword>
<dbReference type="GO" id="GO:0033179">
    <property type="term" value="C:proton-transporting V-type ATPase, V0 domain"/>
    <property type="evidence" value="ECO:0007669"/>
    <property type="project" value="InterPro"/>
</dbReference>
<evidence type="ECO:0000256" key="1">
    <source>
        <dbReference type="ARBA" id="ARBA00004141"/>
    </source>
</evidence>
<name>A0A7R8CY09_LEPSM</name>
<evidence type="ECO:0000256" key="7">
    <source>
        <dbReference type="ARBA" id="ARBA00023136"/>
    </source>
</evidence>
<dbReference type="Proteomes" id="UP000675881">
    <property type="component" value="Chromosome 5"/>
</dbReference>
<dbReference type="AlphaFoldDB" id="A0A7R8CY09"/>
<keyword evidence="7" id="KW-0472">Membrane</keyword>
<reference evidence="9" key="1">
    <citation type="submission" date="2021-02" db="EMBL/GenBank/DDBJ databases">
        <authorList>
            <person name="Bekaert M."/>
        </authorList>
    </citation>
    <scope>NUCLEOTIDE SEQUENCE</scope>
    <source>
        <strain evidence="9">IoA-00</strain>
    </source>
</reference>
<keyword evidence="4" id="KW-0812">Transmembrane</keyword>
<organism evidence="9 10">
    <name type="scientific">Lepeophtheirus salmonis</name>
    <name type="common">Salmon louse</name>
    <name type="synonym">Caligus salmonis</name>
    <dbReference type="NCBI Taxonomy" id="72036"/>
    <lineage>
        <taxon>Eukaryota</taxon>
        <taxon>Metazoa</taxon>
        <taxon>Ecdysozoa</taxon>
        <taxon>Arthropoda</taxon>
        <taxon>Crustacea</taxon>
        <taxon>Multicrustacea</taxon>
        <taxon>Hexanauplia</taxon>
        <taxon>Copepoda</taxon>
        <taxon>Siphonostomatoida</taxon>
        <taxon>Caligidae</taxon>
        <taxon>Lepeophtheirus</taxon>
    </lineage>
</organism>
<dbReference type="OrthoDB" id="10264220at2759"/>
<dbReference type="InterPro" id="IPR002490">
    <property type="entry name" value="V-ATPase_116kDa_su"/>
</dbReference>
<dbReference type="GO" id="GO:0005886">
    <property type="term" value="C:plasma membrane"/>
    <property type="evidence" value="ECO:0007669"/>
    <property type="project" value="TreeGrafter"/>
</dbReference>
<dbReference type="GO" id="GO:0046961">
    <property type="term" value="F:proton-transporting ATPase activity, rotational mechanism"/>
    <property type="evidence" value="ECO:0007669"/>
    <property type="project" value="InterPro"/>
</dbReference>
<proteinExistence type="inferred from homology"/>
<comment type="function">
    <text evidence="8">Essential component of the vacuolar proton pump (V-ATPase), a multimeric enzyme that catalyzes the translocation of protons across the membranes. Required for assembly and activity of the V-ATPase.</text>
</comment>
<evidence type="ECO:0000256" key="3">
    <source>
        <dbReference type="ARBA" id="ARBA00022448"/>
    </source>
</evidence>
<dbReference type="PANTHER" id="PTHR11629">
    <property type="entry name" value="VACUOLAR PROTON ATPASES"/>
    <property type="match status" value="1"/>
</dbReference>
<protein>
    <recommendedName>
        <fullName evidence="8">V-type proton ATPase subunit a</fullName>
    </recommendedName>
</protein>
<evidence type="ECO:0000256" key="8">
    <source>
        <dbReference type="RuleBase" id="RU361189"/>
    </source>
</evidence>
<gene>
    <name evidence="9" type="ORF">LSAA_9801</name>
</gene>
<sequence length="442" mass="51192">MRDVVVGGERNWELEETPLLGRRYSSLEHKMASSLFQSETMSKYQLFLQSESAYRCISELGEIGLVEFLDHNPDLSSFQRKFVSEIKRCENMERICRFLEKECMMDDIPLAELRQEPTTPPMREMLELETHLIKSEEDLIQVNNSYIVLKKKLLELMEMKVLFRKANNLFTDQNMHFSEEGDLFRTTEEQGISYSSIGVGEMGFHIIAGVIDRNRLPSFERMIWRISKGNVLLKASEISEDLKNPTTNESLVKSAFMVFFPRRTIAESERIENNKNVNTELEDLSKVIKKTEDHLHNLLRSEAENLRSWYIKIRKIKGVHHCLNMFNLDVTNNAMIADCWLPIANVEEIYDALKKGAEASGSNMSPILKPVSSPLDPPTFNQTNKFTGGFQALIDSYGINSYREINPAPFCCHHFPIYFRCDVWGYWAWAYYAIDRSLLGTE</sequence>
<keyword evidence="8" id="KW-0375">Hydrogen ion transport</keyword>
<keyword evidence="3 8" id="KW-0813">Transport</keyword>
<dbReference type="EMBL" id="HG994584">
    <property type="protein sequence ID" value="CAF2937196.1"/>
    <property type="molecule type" value="Genomic_DNA"/>
</dbReference>
<evidence type="ECO:0000256" key="4">
    <source>
        <dbReference type="ARBA" id="ARBA00022692"/>
    </source>
</evidence>
<evidence type="ECO:0000313" key="10">
    <source>
        <dbReference type="Proteomes" id="UP000675881"/>
    </source>
</evidence>
<dbReference type="GO" id="GO:0007035">
    <property type="term" value="P:vacuolar acidification"/>
    <property type="evidence" value="ECO:0007669"/>
    <property type="project" value="TreeGrafter"/>
</dbReference>